<dbReference type="AlphaFoldDB" id="A0A6I4KQJ7"/>
<evidence type="ECO:0000256" key="1">
    <source>
        <dbReference type="PROSITE-ProRule" id="PRU00703"/>
    </source>
</evidence>
<feature type="domain" description="CBS" evidence="3">
    <location>
        <begin position="244"/>
        <end position="301"/>
    </location>
</feature>
<keyword evidence="2" id="KW-1133">Transmembrane helix</keyword>
<dbReference type="Pfam" id="PF00571">
    <property type="entry name" value="CBS"/>
    <property type="match status" value="2"/>
</dbReference>
<dbReference type="SUPFAM" id="SSF54631">
    <property type="entry name" value="CBS-domain pair"/>
    <property type="match status" value="1"/>
</dbReference>
<dbReference type="InterPro" id="IPR058581">
    <property type="entry name" value="TM_HPP"/>
</dbReference>
<evidence type="ECO:0000259" key="3">
    <source>
        <dbReference type="PROSITE" id="PS51371"/>
    </source>
</evidence>
<reference evidence="4 5" key="1">
    <citation type="submission" date="2019-11" db="EMBL/GenBank/DDBJ databases">
        <title>Pseudomonas flavidum sp. nov., isolated from Baiyang Lake.</title>
        <authorList>
            <person name="Zhao Y."/>
        </authorList>
    </citation>
    <scope>NUCLEOTIDE SEQUENCE [LARGE SCALE GENOMIC DNA]</scope>
    <source>
        <strain evidence="5">R-22-3 w-18</strain>
    </source>
</reference>
<feature type="transmembrane region" description="Helical" evidence="2">
    <location>
        <begin position="25"/>
        <end position="46"/>
    </location>
</feature>
<dbReference type="PANTHER" id="PTHR33741:SF5">
    <property type="entry name" value="TRANSMEMBRANE PROTEIN DDB_G0269096-RELATED"/>
    <property type="match status" value="1"/>
</dbReference>
<evidence type="ECO:0000313" key="4">
    <source>
        <dbReference type="EMBL" id="MVW74800.1"/>
    </source>
</evidence>
<sequence>MEGGVRNWLKGFWPQAMAVSLNERLLGCLGVGVGLLFSGWLCGELLGSASPWLIAPMGASSLLLFAVPASPLAQPWSVLGGNLLSALVGVSCAEFLGHSWEVAALAGGLATASMFALRCLHPPGGAVALTAVLAGPEIAKLGYAFALYPVGLNSLGLLLIALLFNNALRRRYPHVATSPGNVHRTRDPLPRERLGFTAEDLDAVLEARGELLDINREDLQAVLLATEERAYQRRFGEVKCAEIMSRDVQSLAGDCTLSEARLCMHEHRLYALPVRSATGQYQGLLVLHDLLTAEARGDMPVASLMRRYAPTCRPGWPITYLLQMLTSSDIHQVPVLDDRQQVVGIISQSDLLAALFNLSIGPFTRRE</sequence>
<name>A0A6I4KQJ7_9PSED</name>
<dbReference type="Gene3D" id="3.10.580.10">
    <property type="entry name" value="CBS-domain"/>
    <property type="match status" value="2"/>
</dbReference>
<proteinExistence type="predicted"/>
<gene>
    <name evidence="4" type="ORF">GJV18_05670</name>
</gene>
<keyword evidence="5" id="KW-1185">Reference proteome</keyword>
<comment type="caution">
    <text evidence="4">The sequence shown here is derived from an EMBL/GenBank/DDBJ whole genome shotgun (WGS) entry which is preliminary data.</text>
</comment>
<accession>A0A6I4KQJ7</accession>
<protein>
    <submittedName>
        <fullName evidence="4">CBS domain-containing protein</fullName>
    </submittedName>
</protein>
<dbReference type="SMART" id="SM00116">
    <property type="entry name" value="CBS"/>
    <property type="match status" value="2"/>
</dbReference>
<dbReference type="PANTHER" id="PTHR33741">
    <property type="entry name" value="TRANSMEMBRANE PROTEIN DDB_G0269096-RELATED"/>
    <property type="match status" value="1"/>
</dbReference>
<feature type="transmembrane region" description="Helical" evidence="2">
    <location>
        <begin position="141"/>
        <end position="164"/>
    </location>
</feature>
<dbReference type="PROSITE" id="PS51371">
    <property type="entry name" value="CBS"/>
    <property type="match status" value="2"/>
</dbReference>
<dbReference type="EMBL" id="WKJZ01000001">
    <property type="protein sequence ID" value="MVW74800.1"/>
    <property type="molecule type" value="Genomic_DNA"/>
</dbReference>
<feature type="domain" description="CBS" evidence="3">
    <location>
        <begin position="305"/>
        <end position="363"/>
    </location>
</feature>
<keyword evidence="2" id="KW-0812">Transmembrane</keyword>
<keyword evidence="1" id="KW-0129">CBS domain</keyword>
<keyword evidence="2" id="KW-0472">Membrane</keyword>
<dbReference type="InterPro" id="IPR000644">
    <property type="entry name" value="CBS_dom"/>
</dbReference>
<evidence type="ECO:0000313" key="5">
    <source>
        <dbReference type="Proteomes" id="UP000429555"/>
    </source>
</evidence>
<dbReference type="Pfam" id="PF04982">
    <property type="entry name" value="TM_HPP"/>
    <property type="match status" value="1"/>
</dbReference>
<dbReference type="InterPro" id="IPR046342">
    <property type="entry name" value="CBS_dom_sf"/>
</dbReference>
<evidence type="ECO:0000256" key="2">
    <source>
        <dbReference type="SAM" id="Phobius"/>
    </source>
</evidence>
<dbReference type="InterPro" id="IPR007065">
    <property type="entry name" value="HPP"/>
</dbReference>
<organism evidence="4 5">
    <name type="scientific">Pseudomonas xionganensis</name>
    <dbReference type="NCBI Taxonomy" id="2654845"/>
    <lineage>
        <taxon>Bacteria</taxon>
        <taxon>Pseudomonadati</taxon>
        <taxon>Pseudomonadota</taxon>
        <taxon>Gammaproteobacteria</taxon>
        <taxon>Pseudomonadales</taxon>
        <taxon>Pseudomonadaceae</taxon>
        <taxon>Pseudomonas</taxon>
    </lineage>
</organism>
<dbReference type="Proteomes" id="UP000429555">
    <property type="component" value="Unassembled WGS sequence"/>
</dbReference>